<evidence type="ECO:0000313" key="1">
    <source>
        <dbReference type="EMBL" id="KAB2637064.1"/>
    </source>
</evidence>
<reference evidence="1 2" key="3">
    <citation type="submission" date="2019-11" db="EMBL/GenBank/DDBJ databases">
        <title>A de novo genome assembly of a pear dwarfing rootstock.</title>
        <authorList>
            <person name="Wang F."/>
            <person name="Wang J."/>
            <person name="Li S."/>
            <person name="Zhang Y."/>
            <person name="Fang M."/>
            <person name="Ma L."/>
            <person name="Zhao Y."/>
            <person name="Jiang S."/>
        </authorList>
    </citation>
    <scope>NUCLEOTIDE SEQUENCE [LARGE SCALE GENOMIC DNA]</scope>
    <source>
        <strain evidence="1">S2</strain>
        <tissue evidence="1">Leaf</tissue>
    </source>
</reference>
<gene>
    <name evidence="1" type="ORF">D8674_027598</name>
</gene>
<reference evidence="1 2" key="1">
    <citation type="submission" date="2019-09" db="EMBL/GenBank/DDBJ databases">
        <authorList>
            <person name="Ou C."/>
        </authorList>
    </citation>
    <scope>NUCLEOTIDE SEQUENCE [LARGE SCALE GENOMIC DNA]</scope>
    <source>
        <strain evidence="1">S2</strain>
        <tissue evidence="1">Leaf</tissue>
    </source>
</reference>
<organism evidence="1 2">
    <name type="scientific">Pyrus ussuriensis x Pyrus communis</name>
    <dbReference type="NCBI Taxonomy" id="2448454"/>
    <lineage>
        <taxon>Eukaryota</taxon>
        <taxon>Viridiplantae</taxon>
        <taxon>Streptophyta</taxon>
        <taxon>Embryophyta</taxon>
        <taxon>Tracheophyta</taxon>
        <taxon>Spermatophyta</taxon>
        <taxon>Magnoliopsida</taxon>
        <taxon>eudicotyledons</taxon>
        <taxon>Gunneridae</taxon>
        <taxon>Pentapetalae</taxon>
        <taxon>rosids</taxon>
        <taxon>fabids</taxon>
        <taxon>Rosales</taxon>
        <taxon>Rosaceae</taxon>
        <taxon>Amygdaloideae</taxon>
        <taxon>Maleae</taxon>
        <taxon>Pyrus</taxon>
    </lineage>
</organism>
<dbReference type="EMBL" id="SMOL01000004">
    <property type="protein sequence ID" value="KAB2637064.1"/>
    <property type="molecule type" value="Genomic_DNA"/>
</dbReference>
<dbReference type="Proteomes" id="UP000327157">
    <property type="component" value="Chromosome 5"/>
</dbReference>
<evidence type="ECO:0000313" key="2">
    <source>
        <dbReference type="Proteomes" id="UP000327157"/>
    </source>
</evidence>
<sequence length="52" mass="6190">MKEVLSPLRKTMAPEAWELANRWGYRAEYKREQLAVANEVDPGVQRCFRMTY</sequence>
<protein>
    <submittedName>
        <fullName evidence="1">Uncharacterized protein</fullName>
    </submittedName>
</protein>
<accession>A0A5N5IQ78</accession>
<dbReference type="AlphaFoldDB" id="A0A5N5IQ78"/>
<name>A0A5N5IQ78_9ROSA</name>
<keyword evidence="2" id="KW-1185">Reference proteome</keyword>
<reference evidence="2" key="2">
    <citation type="submission" date="2019-10" db="EMBL/GenBank/DDBJ databases">
        <title>A de novo genome assembly of a pear dwarfing rootstock.</title>
        <authorList>
            <person name="Wang F."/>
            <person name="Wang J."/>
            <person name="Li S."/>
            <person name="Zhang Y."/>
            <person name="Fang M."/>
            <person name="Ma L."/>
            <person name="Zhao Y."/>
            <person name="Jiang S."/>
        </authorList>
    </citation>
    <scope>NUCLEOTIDE SEQUENCE [LARGE SCALE GENOMIC DNA]</scope>
</reference>
<proteinExistence type="predicted"/>
<comment type="caution">
    <text evidence="1">The sequence shown here is derived from an EMBL/GenBank/DDBJ whole genome shotgun (WGS) entry which is preliminary data.</text>
</comment>